<accession>A0ACC2X9N4</accession>
<sequence>MQRPGPDTYPWSPSPSANEALEQIPTGAPLNTHGLLDDGDIEVSNTQSTQKSTWTADSGTSLFLPFQSNRSVDRPSYASDTTIQDADHRLTAEVDQGKRWSDSVNTGRHINNHIHINGRPDQSLDHQSNGVARNQSTQHYASVSSTSTGDHTEETTRMTNRATHRSTTPERTKISGEHHTTQNGEVTARASATAYPPASDLIVRTKKRRYTNLQNQPLQDTHFFLNGRLMTGGDRVWPLLGSVVLLLGLGGLWLGTTGVWIWRDGLGGGGAGRGGKAAVIIFGYLLGVCFGAMMATAFRDPGESPKLKPRQGTTNQRPVKSEYGMAQSAPSIVRLANFTDLLGAVTVDS</sequence>
<reference evidence="1" key="1">
    <citation type="submission" date="2023-04" db="EMBL/GenBank/DDBJ databases">
        <title>Draft Genome sequencing of Naganishia species isolated from polar environments using Oxford Nanopore Technology.</title>
        <authorList>
            <person name="Leo P."/>
            <person name="Venkateswaran K."/>
        </authorList>
    </citation>
    <scope>NUCLEOTIDE SEQUENCE</scope>
    <source>
        <strain evidence="1">MNA-CCFEE 5425</strain>
    </source>
</reference>
<dbReference type="EMBL" id="JASBWU010000006">
    <property type="protein sequence ID" value="KAJ9120745.1"/>
    <property type="molecule type" value="Genomic_DNA"/>
</dbReference>
<gene>
    <name evidence="1" type="ORF">QFC22_002676</name>
</gene>
<organism evidence="1 2">
    <name type="scientific">Naganishia vaughanmartiniae</name>
    <dbReference type="NCBI Taxonomy" id="1424756"/>
    <lineage>
        <taxon>Eukaryota</taxon>
        <taxon>Fungi</taxon>
        <taxon>Dikarya</taxon>
        <taxon>Basidiomycota</taxon>
        <taxon>Agaricomycotina</taxon>
        <taxon>Tremellomycetes</taxon>
        <taxon>Filobasidiales</taxon>
        <taxon>Filobasidiaceae</taxon>
        <taxon>Naganishia</taxon>
    </lineage>
</organism>
<comment type="caution">
    <text evidence="1">The sequence shown here is derived from an EMBL/GenBank/DDBJ whole genome shotgun (WGS) entry which is preliminary data.</text>
</comment>
<keyword evidence="2" id="KW-1185">Reference proteome</keyword>
<name>A0ACC2X9N4_9TREE</name>
<proteinExistence type="predicted"/>
<protein>
    <submittedName>
        <fullName evidence="1">Uncharacterized protein</fullName>
    </submittedName>
</protein>
<evidence type="ECO:0000313" key="2">
    <source>
        <dbReference type="Proteomes" id="UP001243375"/>
    </source>
</evidence>
<evidence type="ECO:0000313" key="1">
    <source>
        <dbReference type="EMBL" id="KAJ9120745.1"/>
    </source>
</evidence>
<dbReference type="Proteomes" id="UP001243375">
    <property type="component" value="Unassembled WGS sequence"/>
</dbReference>